<reference evidence="3 4" key="1">
    <citation type="submission" date="2024-02" db="EMBL/GenBank/DDBJ databases">
        <authorList>
            <person name="Daric V."/>
            <person name="Darras S."/>
        </authorList>
    </citation>
    <scope>NUCLEOTIDE SEQUENCE [LARGE SCALE GENOMIC DNA]</scope>
</reference>
<dbReference type="Pfam" id="PF04832">
    <property type="entry name" value="SOUL"/>
    <property type="match status" value="1"/>
</dbReference>
<dbReference type="EMBL" id="CAWYQH010000141">
    <property type="protein sequence ID" value="CAK8694216.1"/>
    <property type="molecule type" value="Genomic_DNA"/>
</dbReference>
<dbReference type="PANTHER" id="PTHR11220">
    <property type="entry name" value="HEME-BINDING PROTEIN-RELATED"/>
    <property type="match status" value="1"/>
</dbReference>
<evidence type="ECO:0000256" key="1">
    <source>
        <dbReference type="ARBA" id="ARBA00009817"/>
    </source>
</evidence>
<dbReference type="Proteomes" id="UP001642483">
    <property type="component" value="Unassembled WGS sequence"/>
</dbReference>
<sequence>MSTAQYNGYDQPHWELTGTQPKDKSYEVRKYPRAVWTSTDQTAPNKGSSSSFRRLADYIGGVNAKNEKISMTVPVIQQIPNLSNQLQNATRKMMFYVPHQHQISPPKPTHPQVQNEVMEETVAFVRRFGGYAKTNDWQREASLLYDSLMKNGVKDTMVDKSVIYAVSYNSPYRPVFRHNEVWLLLDKGVVNEQ</sequence>
<protein>
    <recommendedName>
        <fullName evidence="5">Heme-binding protein 2</fullName>
    </recommendedName>
</protein>
<dbReference type="PANTHER" id="PTHR11220:SF72">
    <property type="entry name" value="HEME-BINDING PROTEIN 2-LIKE ISOFORM X2"/>
    <property type="match status" value="1"/>
</dbReference>
<comment type="similarity">
    <text evidence="1">Belongs to the HEBP family.</text>
</comment>
<evidence type="ECO:0000256" key="2">
    <source>
        <dbReference type="SAM" id="MobiDB-lite"/>
    </source>
</evidence>
<evidence type="ECO:0000313" key="3">
    <source>
        <dbReference type="EMBL" id="CAK8694216.1"/>
    </source>
</evidence>
<dbReference type="SUPFAM" id="SSF55136">
    <property type="entry name" value="Probable bacterial effector-binding domain"/>
    <property type="match status" value="1"/>
</dbReference>
<accession>A0ABP0GTC8</accession>
<dbReference type="InterPro" id="IPR011256">
    <property type="entry name" value="Reg_factor_effector_dom_sf"/>
</dbReference>
<proteinExistence type="inferred from homology"/>
<organism evidence="3 4">
    <name type="scientific">Clavelina lepadiformis</name>
    <name type="common">Light-bulb sea squirt</name>
    <name type="synonym">Ascidia lepadiformis</name>
    <dbReference type="NCBI Taxonomy" id="159417"/>
    <lineage>
        <taxon>Eukaryota</taxon>
        <taxon>Metazoa</taxon>
        <taxon>Chordata</taxon>
        <taxon>Tunicata</taxon>
        <taxon>Ascidiacea</taxon>
        <taxon>Aplousobranchia</taxon>
        <taxon>Clavelinidae</taxon>
        <taxon>Clavelina</taxon>
    </lineage>
</organism>
<feature type="region of interest" description="Disordered" evidence="2">
    <location>
        <begin position="1"/>
        <end position="21"/>
    </location>
</feature>
<dbReference type="Gene3D" id="3.20.80.10">
    <property type="entry name" value="Regulatory factor, effector binding domain"/>
    <property type="match status" value="1"/>
</dbReference>
<evidence type="ECO:0000313" key="4">
    <source>
        <dbReference type="Proteomes" id="UP001642483"/>
    </source>
</evidence>
<name>A0ABP0GTC8_CLALP</name>
<evidence type="ECO:0008006" key="5">
    <source>
        <dbReference type="Google" id="ProtNLM"/>
    </source>
</evidence>
<dbReference type="InterPro" id="IPR006917">
    <property type="entry name" value="SOUL_heme-bd"/>
</dbReference>
<comment type="caution">
    <text evidence="3">The sequence shown here is derived from an EMBL/GenBank/DDBJ whole genome shotgun (WGS) entry which is preliminary data.</text>
</comment>
<gene>
    <name evidence="3" type="ORF">CVLEPA_LOCUS27605</name>
</gene>
<keyword evidence="4" id="KW-1185">Reference proteome</keyword>